<feature type="region of interest" description="Disordered" evidence="1">
    <location>
        <begin position="55"/>
        <end position="173"/>
    </location>
</feature>
<keyword evidence="3" id="KW-1185">Reference proteome</keyword>
<accession>A0AA48I936</accession>
<feature type="compositionally biased region" description="Acidic residues" evidence="1">
    <location>
        <begin position="835"/>
        <end position="844"/>
    </location>
</feature>
<feature type="region of interest" description="Disordered" evidence="1">
    <location>
        <begin position="1018"/>
        <end position="1047"/>
    </location>
</feature>
<feature type="compositionally biased region" description="Low complexity" evidence="1">
    <location>
        <begin position="90"/>
        <end position="134"/>
    </location>
</feature>
<dbReference type="GeneID" id="85493941"/>
<feature type="region of interest" description="Disordered" evidence="1">
    <location>
        <begin position="980"/>
        <end position="1003"/>
    </location>
</feature>
<dbReference type="EMBL" id="AP028214">
    <property type="protein sequence ID" value="BEI90070.1"/>
    <property type="molecule type" value="Genomic_DNA"/>
</dbReference>
<feature type="region of interest" description="Disordered" evidence="1">
    <location>
        <begin position="185"/>
        <end position="212"/>
    </location>
</feature>
<feature type="region of interest" description="Disordered" evidence="1">
    <location>
        <begin position="1072"/>
        <end position="1131"/>
    </location>
</feature>
<feature type="region of interest" description="Disordered" evidence="1">
    <location>
        <begin position="810"/>
        <end position="847"/>
    </location>
</feature>
<sequence length="1160" mass="125543">MADPGPATHGGEPVTAPSTPTAGKRAPPPSPLKPRNTLVATAAQQIELTRVLAEMTTDADGTIGRYNRKLRSPFRPSHIPSPSGFPSPSTPSRTSPSSTSKSGQSPKPSPQQSPKSSPQQSPSSSAQSTPAKSRLTPKPNRPKLRIKSRSSLTPPQRPSAPTPGSEFSISPRTSTLAGGLLSLSQVPTTPTFTPSNSPTISPFHGYHSVPHPASRTTAATDLRLGEDVFGAVLLSEGWGASPIPAGVSGRSRAYCFSGEWLARGDYSDETFGSPSGEQQADLDHHWAEKEDYIDKTCTSIHSSGSPLDRMYRRIRQDAPSPPSIVLDANTNASLDIDDINDLMYRRTRQGAPSPPSILHPGTIITTVTFDSPLTSEASDESQHFNTFGRAVVGDYGLLADQMNNLGISTEDMLVQDLGEGSSTPFRGLESGTESPPASPGHGHVNDSDWSLDPIAVEDEVDNSLILPDGIFAVALAHDDGLDWVADPSTVEDADQLLVSVNPNVVAGNANDVSVDSAASDPFFTSRFGSVFAQHRTQQLPASHSRWRYDPPSFSEYLSWWRATPTASFYLFETAAPDVVLSSSLIASTVQALSEQVSTTTSDVDESTVHQAPVPLDLNEGRITITVFEGDASTSVVTLSETIPPQIDPSVDSANLASSHSPVIAASVTYLGEQENATPTTTRISDDLLPTPPPFRMGEDPIRVTPPKETLPIGHGRPGSISTAWQNECSSLDWSPSARGSTHQNSTKRLRRVKGDPLVTVHEREKLESFKFGTETHKRTASSPPVIGTEFGQPWTQQGDHMNYRGFIDPLSPAQPLSPVRMRHRKRISTPPQLPDVEETSEDDEAMSHGWRSKYTRYTAVRPLSDEEEEESTQDFQDVPSETIEAGNARSDLESNADSDSENSETDNDMILHDNDSSEDLPLPPAPRPAHRVLPPPDIRYSYGGGSGITPAAEMEQHVVLWRSKLSLEGLTKSIETAMGESPPAIASAPSKSIDNESQGHRIHSPAIPEEPYIAQPTDVEGEMSSSQELSPAPTDQPLPTVSTVSTVSTVPVPVERRRLRFRERLRAWAERLRVQGPGREPSSSRNPDNNGAHGSLPSPTTINYSRFPNPNHHNWNRINATTGNRQNVGSMDTTTVPIQRRSLRKKMLSTCSATVKRFWR</sequence>
<dbReference type="RefSeq" id="XP_060455336.1">
    <property type="nucleotide sequence ID" value="XM_060598553.1"/>
</dbReference>
<feature type="compositionally biased region" description="Pro residues" evidence="1">
    <location>
        <begin position="921"/>
        <end position="934"/>
    </location>
</feature>
<dbReference type="PANTHER" id="PTHR48148">
    <property type="entry name" value="KERATINOCYTE PROLINE-RICH PROTEIN"/>
    <property type="match status" value="1"/>
</dbReference>
<evidence type="ECO:0000256" key="1">
    <source>
        <dbReference type="SAM" id="MobiDB-lite"/>
    </source>
</evidence>
<dbReference type="AlphaFoldDB" id="A0AA48I936"/>
<protein>
    <submittedName>
        <fullName evidence="2">Uncharacterized protein</fullName>
    </submittedName>
</protein>
<proteinExistence type="predicted"/>
<feature type="region of interest" description="Disordered" evidence="1">
    <location>
        <begin position="1"/>
        <end position="38"/>
    </location>
</feature>
<dbReference type="Proteomes" id="UP001233271">
    <property type="component" value="Chromosome 3"/>
</dbReference>
<feature type="compositionally biased region" description="Low complexity" evidence="1">
    <location>
        <begin position="185"/>
        <end position="202"/>
    </location>
</feature>
<dbReference type="KEGG" id="ccac:CcaHIS019_0301400"/>
<evidence type="ECO:0000313" key="3">
    <source>
        <dbReference type="Proteomes" id="UP001233271"/>
    </source>
</evidence>
<name>A0AA48I936_9TREE</name>
<feature type="region of interest" description="Disordered" evidence="1">
    <location>
        <begin position="861"/>
        <end position="934"/>
    </location>
</feature>
<reference evidence="2" key="1">
    <citation type="journal article" date="2023" name="BMC Genomics">
        <title>Chromosome-level genome assemblies of Cutaneotrichosporon spp. (Trichosporonales, Basidiomycota) reveal imbalanced evolution between nucleotide sequences and chromosome synteny.</title>
        <authorList>
            <person name="Kobayashi Y."/>
            <person name="Kayamori A."/>
            <person name="Aoki K."/>
            <person name="Shiwa Y."/>
            <person name="Matsutani M."/>
            <person name="Fujita N."/>
            <person name="Sugita T."/>
            <person name="Iwasaki W."/>
            <person name="Tanaka N."/>
            <person name="Takashima M."/>
        </authorList>
    </citation>
    <scope>NUCLEOTIDE SEQUENCE</scope>
    <source>
        <strain evidence="2">HIS019</strain>
    </source>
</reference>
<feature type="region of interest" description="Disordered" evidence="1">
    <location>
        <begin position="696"/>
        <end position="721"/>
    </location>
</feature>
<gene>
    <name evidence="2" type="ORF">CcaverHIS019_0301400</name>
</gene>
<feature type="compositionally biased region" description="Low complexity" evidence="1">
    <location>
        <begin position="981"/>
        <end position="990"/>
    </location>
</feature>
<organism evidence="2 3">
    <name type="scientific">Cutaneotrichosporon cavernicola</name>
    <dbReference type="NCBI Taxonomy" id="279322"/>
    <lineage>
        <taxon>Eukaryota</taxon>
        <taxon>Fungi</taxon>
        <taxon>Dikarya</taxon>
        <taxon>Basidiomycota</taxon>
        <taxon>Agaricomycotina</taxon>
        <taxon>Tremellomycetes</taxon>
        <taxon>Trichosporonales</taxon>
        <taxon>Trichosporonaceae</taxon>
        <taxon>Cutaneotrichosporon</taxon>
    </lineage>
</organism>
<dbReference type="PANTHER" id="PTHR48148:SF2">
    <property type="entry name" value="PA14 DOMAIN-CONTAINING PROTEIN"/>
    <property type="match status" value="1"/>
</dbReference>
<evidence type="ECO:0000313" key="2">
    <source>
        <dbReference type="EMBL" id="BEI90070.1"/>
    </source>
</evidence>
<feature type="compositionally biased region" description="Polar residues" evidence="1">
    <location>
        <begin position="1097"/>
        <end position="1131"/>
    </location>
</feature>
<feature type="region of interest" description="Disordered" evidence="1">
    <location>
        <begin position="418"/>
        <end position="448"/>
    </location>
</feature>
<feature type="compositionally biased region" description="Acidic residues" evidence="1">
    <location>
        <begin position="894"/>
        <end position="907"/>
    </location>
</feature>